<sequence length="63" mass="7038">MAESDNNIASFISLALQDLIDEDIDDEMVSRKRSRKRATNTTFLTGTLIGTQAILYVFVICLV</sequence>
<reference evidence="2" key="2">
    <citation type="submission" date="2020-11" db="EMBL/GenBank/DDBJ databases">
        <authorList>
            <person name="McCartney M.A."/>
            <person name="Auch B."/>
            <person name="Kono T."/>
            <person name="Mallez S."/>
            <person name="Becker A."/>
            <person name="Gohl D.M."/>
            <person name="Silverstein K.A.T."/>
            <person name="Koren S."/>
            <person name="Bechman K.B."/>
            <person name="Herman A."/>
            <person name="Abrahante J.E."/>
            <person name="Garbe J."/>
        </authorList>
    </citation>
    <scope>NUCLEOTIDE SEQUENCE</scope>
    <source>
        <strain evidence="2">Duluth1</strain>
        <tissue evidence="2">Whole animal</tissue>
    </source>
</reference>
<gene>
    <name evidence="2" type="ORF">DPMN_085629</name>
</gene>
<protein>
    <submittedName>
        <fullName evidence="2">Uncharacterized protein</fullName>
    </submittedName>
</protein>
<dbReference type="Proteomes" id="UP000828390">
    <property type="component" value="Unassembled WGS sequence"/>
</dbReference>
<keyword evidence="1" id="KW-0812">Transmembrane</keyword>
<evidence type="ECO:0000313" key="2">
    <source>
        <dbReference type="EMBL" id="KAH3698110.1"/>
    </source>
</evidence>
<keyword evidence="1" id="KW-1133">Transmembrane helix</keyword>
<reference evidence="2" key="1">
    <citation type="journal article" date="2019" name="bioRxiv">
        <title>The Genome of the Zebra Mussel, Dreissena polymorpha: A Resource for Invasive Species Research.</title>
        <authorList>
            <person name="McCartney M.A."/>
            <person name="Auch B."/>
            <person name="Kono T."/>
            <person name="Mallez S."/>
            <person name="Zhang Y."/>
            <person name="Obille A."/>
            <person name="Becker A."/>
            <person name="Abrahante J.E."/>
            <person name="Garbe J."/>
            <person name="Badalamenti J.P."/>
            <person name="Herman A."/>
            <person name="Mangelson H."/>
            <person name="Liachko I."/>
            <person name="Sullivan S."/>
            <person name="Sone E.D."/>
            <person name="Koren S."/>
            <person name="Silverstein K.A.T."/>
            <person name="Beckman K.B."/>
            <person name="Gohl D.M."/>
        </authorList>
    </citation>
    <scope>NUCLEOTIDE SEQUENCE</scope>
    <source>
        <strain evidence="2">Duluth1</strain>
        <tissue evidence="2">Whole animal</tissue>
    </source>
</reference>
<evidence type="ECO:0000313" key="3">
    <source>
        <dbReference type="Proteomes" id="UP000828390"/>
    </source>
</evidence>
<feature type="transmembrane region" description="Helical" evidence="1">
    <location>
        <begin position="41"/>
        <end position="60"/>
    </location>
</feature>
<proteinExistence type="predicted"/>
<dbReference type="AlphaFoldDB" id="A0A9D4BJL2"/>
<organism evidence="2 3">
    <name type="scientific">Dreissena polymorpha</name>
    <name type="common">Zebra mussel</name>
    <name type="synonym">Mytilus polymorpha</name>
    <dbReference type="NCBI Taxonomy" id="45954"/>
    <lineage>
        <taxon>Eukaryota</taxon>
        <taxon>Metazoa</taxon>
        <taxon>Spiralia</taxon>
        <taxon>Lophotrochozoa</taxon>
        <taxon>Mollusca</taxon>
        <taxon>Bivalvia</taxon>
        <taxon>Autobranchia</taxon>
        <taxon>Heteroconchia</taxon>
        <taxon>Euheterodonta</taxon>
        <taxon>Imparidentia</taxon>
        <taxon>Neoheterodontei</taxon>
        <taxon>Myida</taxon>
        <taxon>Dreissenoidea</taxon>
        <taxon>Dreissenidae</taxon>
        <taxon>Dreissena</taxon>
    </lineage>
</organism>
<dbReference type="EMBL" id="JAIWYP010000016">
    <property type="protein sequence ID" value="KAH3698110.1"/>
    <property type="molecule type" value="Genomic_DNA"/>
</dbReference>
<keyword evidence="1" id="KW-0472">Membrane</keyword>
<accession>A0A9D4BJL2</accession>
<evidence type="ECO:0000256" key="1">
    <source>
        <dbReference type="SAM" id="Phobius"/>
    </source>
</evidence>
<comment type="caution">
    <text evidence="2">The sequence shown here is derived from an EMBL/GenBank/DDBJ whole genome shotgun (WGS) entry which is preliminary data.</text>
</comment>
<keyword evidence="3" id="KW-1185">Reference proteome</keyword>
<name>A0A9D4BJL2_DREPO</name>